<gene>
    <name evidence="6" type="ORF">GCM10011611_28640</name>
</gene>
<dbReference type="Proteomes" id="UP000646365">
    <property type="component" value="Unassembled WGS sequence"/>
</dbReference>
<dbReference type="InterPro" id="IPR036010">
    <property type="entry name" value="2Fe-2S_ferredoxin-like_sf"/>
</dbReference>
<evidence type="ECO:0000256" key="4">
    <source>
        <dbReference type="ARBA" id="ARBA00023004"/>
    </source>
</evidence>
<dbReference type="SMART" id="SM01008">
    <property type="entry name" value="Ald_Xan_dh_C"/>
    <property type="match status" value="1"/>
</dbReference>
<evidence type="ECO:0000259" key="5">
    <source>
        <dbReference type="PROSITE" id="PS51085"/>
    </source>
</evidence>
<organism evidence="6 7">
    <name type="scientific">Aliidongia dinghuensis</name>
    <dbReference type="NCBI Taxonomy" id="1867774"/>
    <lineage>
        <taxon>Bacteria</taxon>
        <taxon>Pseudomonadati</taxon>
        <taxon>Pseudomonadota</taxon>
        <taxon>Alphaproteobacteria</taxon>
        <taxon>Rhodospirillales</taxon>
        <taxon>Dongiaceae</taxon>
        <taxon>Aliidongia</taxon>
    </lineage>
</organism>
<dbReference type="InterPro" id="IPR016208">
    <property type="entry name" value="Ald_Oxase/xanthine_DH-like"/>
</dbReference>
<dbReference type="Gene3D" id="3.90.1170.50">
    <property type="entry name" value="Aldehyde oxidase/xanthine dehydrogenase, a/b hammerhead"/>
    <property type="match status" value="1"/>
</dbReference>
<evidence type="ECO:0000256" key="3">
    <source>
        <dbReference type="ARBA" id="ARBA00023002"/>
    </source>
</evidence>
<dbReference type="Gene3D" id="3.10.20.30">
    <property type="match status" value="1"/>
</dbReference>
<evidence type="ECO:0000313" key="7">
    <source>
        <dbReference type="Proteomes" id="UP000646365"/>
    </source>
</evidence>
<reference evidence="6" key="2">
    <citation type="submission" date="2020-09" db="EMBL/GenBank/DDBJ databases">
        <authorList>
            <person name="Sun Q."/>
            <person name="Zhou Y."/>
        </authorList>
    </citation>
    <scope>NUCLEOTIDE SEQUENCE</scope>
    <source>
        <strain evidence="6">CGMCC 1.15725</strain>
    </source>
</reference>
<dbReference type="InterPro" id="IPR008274">
    <property type="entry name" value="AldOxase/xan_DH_MoCoBD1"/>
</dbReference>
<reference evidence="6" key="1">
    <citation type="journal article" date="2014" name="Int. J. Syst. Evol. Microbiol.">
        <title>Complete genome sequence of Corynebacterium casei LMG S-19264T (=DSM 44701T), isolated from a smear-ripened cheese.</title>
        <authorList>
            <consortium name="US DOE Joint Genome Institute (JGI-PGF)"/>
            <person name="Walter F."/>
            <person name="Albersmeier A."/>
            <person name="Kalinowski J."/>
            <person name="Ruckert C."/>
        </authorList>
    </citation>
    <scope>NUCLEOTIDE SEQUENCE</scope>
    <source>
        <strain evidence="6">CGMCC 1.15725</strain>
    </source>
</reference>
<dbReference type="InterPro" id="IPR006058">
    <property type="entry name" value="2Fe2S_fd_BS"/>
</dbReference>
<dbReference type="InterPro" id="IPR000674">
    <property type="entry name" value="Ald_Oxase/Xan_DH_a/b"/>
</dbReference>
<keyword evidence="2" id="KW-0479">Metal-binding</keyword>
<keyword evidence="7" id="KW-1185">Reference proteome</keyword>
<feature type="domain" description="2Fe-2S ferredoxin-type" evidence="5">
    <location>
        <begin position="6"/>
        <end position="82"/>
    </location>
</feature>
<dbReference type="InterPro" id="IPR046867">
    <property type="entry name" value="AldOxase/xan_DH_MoCoBD2"/>
</dbReference>
<dbReference type="PANTHER" id="PTHR11908:SF157">
    <property type="entry name" value="XANTHINE DEHYDROGENASE SUBUNIT D-RELATED"/>
    <property type="match status" value="1"/>
</dbReference>
<dbReference type="InterPro" id="IPR037165">
    <property type="entry name" value="AldOxase/xan_DH_Mopterin-bd_sf"/>
</dbReference>
<dbReference type="InterPro" id="IPR036884">
    <property type="entry name" value="2Fe-2S-bd_dom_sf"/>
</dbReference>
<dbReference type="PROSITE" id="PS00197">
    <property type="entry name" value="2FE2S_FER_1"/>
    <property type="match status" value="1"/>
</dbReference>
<comment type="caution">
    <text evidence="6">The sequence shown here is derived from an EMBL/GenBank/DDBJ whole genome shotgun (WGS) entry which is preliminary data.</text>
</comment>
<dbReference type="PROSITE" id="PS51085">
    <property type="entry name" value="2FE2S_FER_2"/>
    <property type="match status" value="1"/>
</dbReference>
<dbReference type="InterPro" id="IPR001041">
    <property type="entry name" value="2Fe-2S_ferredoxin-type"/>
</dbReference>
<dbReference type="InterPro" id="IPR012675">
    <property type="entry name" value="Beta-grasp_dom_sf"/>
</dbReference>
<dbReference type="SUPFAM" id="SSF47741">
    <property type="entry name" value="CO dehydrogenase ISP C-domain like"/>
    <property type="match status" value="1"/>
</dbReference>
<accession>A0A8J3E436</accession>
<dbReference type="Gene3D" id="3.30.365.10">
    <property type="entry name" value="Aldehyde oxidase/xanthine dehydrogenase, molybdopterin binding domain"/>
    <property type="match status" value="4"/>
</dbReference>
<dbReference type="GO" id="GO:0016491">
    <property type="term" value="F:oxidoreductase activity"/>
    <property type="evidence" value="ECO:0007669"/>
    <property type="project" value="UniProtKB-KW"/>
</dbReference>
<dbReference type="Pfam" id="PF01799">
    <property type="entry name" value="Fer2_2"/>
    <property type="match status" value="1"/>
</dbReference>
<dbReference type="Pfam" id="PF20256">
    <property type="entry name" value="MoCoBD_2"/>
    <property type="match status" value="1"/>
</dbReference>
<evidence type="ECO:0000256" key="1">
    <source>
        <dbReference type="ARBA" id="ARBA00006849"/>
    </source>
</evidence>
<dbReference type="InterPro" id="IPR036856">
    <property type="entry name" value="Ald_Oxase/Xan_DH_a/b_sf"/>
</dbReference>
<dbReference type="PANTHER" id="PTHR11908">
    <property type="entry name" value="XANTHINE DEHYDROGENASE"/>
    <property type="match status" value="1"/>
</dbReference>
<dbReference type="GO" id="GO:0005506">
    <property type="term" value="F:iron ion binding"/>
    <property type="evidence" value="ECO:0007669"/>
    <property type="project" value="InterPro"/>
</dbReference>
<comment type="similarity">
    <text evidence="1">Belongs to the xanthine dehydrogenase family.</text>
</comment>
<dbReference type="Gene3D" id="1.10.150.120">
    <property type="entry name" value="[2Fe-2S]-binding domain"/>
    <property type="match status" value="1"/>
</dbReference>
<evidence type="ECO:0000256" key="2">
    <source>
        <dbReference type="ARBA" id="ARBA00022723"/>
    </source>
</evidence>
<dbReference type="SUPFAM" id="SSF54665">
    <property type="entry name" value="CO dehydrogenase molybdoprotein N-domain-like"/>
    <property type="match status" value="1"/>
</dbReference>
<dbReference type="GO" id="GO:0051537">
    <property type="term" value="F:2 iron, 2 sulfur cluster binding"/>
    <property type="evidence" value="ECO:0007669"/>
    <property type="project" value="InterPro"/>
</dbReference>
<dbReference type="AlphaFoldDB" id="A0A8J3E436"/>
<keyword evidence="4" id="KW-0408">Iron</keyword>
<dbReference type="SUPFAM" id="SSF54292">
    <property type="entry name" value="2Fe-2S ferredoxin-like"/>
    <property type="match status" value="1"/>
</dbReference>
<keyword evidence="3" id="KW-0560">Oxidoreductase</keyword>
<protein>
    <submittedName>
        <fullName evidence="6">Aldehyde oxidase</fullName>
    </submittedName>
</protein>
<dbReference type="InterPro" id="IPR002888">
    <property type="entry name" value="2Fe-2S-bd"/>
</dbReference>
<sequence length="924" mass="97156">MPDSAPRLGFELNGCRVEVGSAPITRLSAVLRDELGLVGTKVGCDAGDCGACTVLLDGDPVCSCLIAVGQVRGRTVTSIEGLPDASPSAAALQRAFLKHGAAQCGICTPGMLGAATALLDREPRPTEAQVMDAIGGVLCRCTGYRKIVEAVLEAGGGPARETVASPVAGAAVGTRVERLDGRRKIDGSEIFGADEVPADALAVRAIRSPHHRARFRFGDLDGFVASHPGIVRVFTADDVPGDNCYGVIGPFADQPVFAVGEARFRGEAVAAVAGEPEALAALNLGDFPVTWEELPPLVDVDAALDEAAPKLHDGRPGNILTRGRVVRGDLEAGFAAAEVEVEGRFETGFVEHAYIEPEAGFARRVGDRIEIQACTQAPYMDRDDVARILGLPVEAVRIIPTAVGGGFGSKLDLSVQPFIALAAWHLHRPVRMVYSRVESIMTTTKRHPARMRVRIGAARDGRLTAMDFSGDFNTGAYASWGPTVANRVPVHASGPYFIPHYRALTRAVHTNLVPAGAFRGFGVPQAAVAQEQLFDELADKLGIDRLDFRIRNALGPGVPTVTGQVFEAGVGIRACLEALRPRRDAAHAEARAFNAAATGPLRRGVGFAGMWYGCGNTSLPNPSTMRLGLRPDGRLTLHQGAVDIGQGSNTVVTQICADALGAPLELFDLVSSDTDLTPDCGKTSASRQTFVSGKAAFLAGQALRRAILREANAGEDARLIFGDGRIAVEERGHARILSLVDLPVDARGYVLSVEETFDPPTSPLDENGQGEPYAVFGYGAHLAEVEVDIALGTVKVLKLTAAHDVGRAINPTLLEGQIEGGAAQGLGLALMEEFFPGKGENLHDYLIPTVGDMPPVTSILIEDASPIGPFGAKGIGEQALIPTAPAILNAIYDATGARITRVPATPDRVRAAIRALSAEEDSDA</sequence>
<evidence type="ECO:0000313" key="6">
    <source>
        <dbReference type="EMBL" id="GGF20849.1"/>
    </source>
</evidence>
<dbReference type="Pfam" id="PF01315">
    <property type="entry name" value="Ald_Xan_dh_C"/>
    <property type="match status" value="1"/>
</dbReference>
<proteinExistence type="inferred from homology"/>
<dbReference type="Pfam" id="PF02738">
    <property type="entry name" value="MoCoBD_1"/>
    <property type="match status" value="1"/>
</dbReference>
<dbReference type="EMBL" id="BMJQ01000007">
    <property type="protein sequence ID" value="GGF20849.1"/>
    <property type="molecule type" value="Genomic_DNA"/>
</dbReference>
<dbReference type="SUPFAM" id="SSF56003">
    <property type="entry name" value="Molybdenum cofactor-binding domain"/>
    <property type="match status" value="1"/>
</dbReference>
<name>A0A8J3E436_9PROT</name>
<dbReference type="RefSeq" id="WP_229743725.1">
    <property type="nucleotide sequence ID" value="NZ_BMJQ01000007.1"/>
</dbReference>